<dbReference type="Pfam" id="PF00573">
    <property type="entry name" value="Ribosomal_L4"/>
    <property type="match status" value="1"/>
</dbReference>
<keyword evidence="2" id="KW-0689">Ribosomal protein</keyword>
<evidence type="ECO:0000256" key="3">
    <source>
        <dbReference type="ARBA" id="ARBA00023274"/>
    </source>
</evidence>
<reference evidence="6" key="1">
    <citation type="submission" date="2018-08" db="EMBL/GenBank/DDBJ databases">
        <authorList>
            <person name="Cornetti L."/>
        </authorList>
    </citation>
    <scope>NUCLEOTIDE SEQUENCE</scope>
    <source>
        <strain evidence="6">PT-GA-1</strain>
    </source>
</reference>
<dbReference type="Gene3D" id="3.40.1370.10">
    <property type="match status" value="1"/>
</dbReference>
<evidence type="ECO:0000256" key="1">
    <source>
        <dbReference type="ARBA" id="ARBA00010528"/>
    </source>
</evidence>
<dbReference type="GO" id="GO:1990904">
    <property type="term" value="C:ribonucleoprotein complex"/>
    <property type="evidence" value="ECO:0007669"/>
    <property type="project" value="UniProtKB-KW"/>
</dbReference>
<evidence type="ECO:0000313" key="6">
    <source>
        <dbReference type="EMBL" id="SVE75823.1"/>
    </source>
</evidence>
<dbReference type="EMBL" id="LR006204">
    <property type="protein sequence ID" value="SVE75823.1"/>
    <property type="molecule type" value="mRNA"/>
</dbReference>
<accession>A0A4Y7M7K7</accession>
<feature type="region of interest" description="Disordered" evidence="4">
    <location>
        <begin position="515"/>
        <end position="538"/>
    </location>
</feature>
<dbReference type="PROSITE" id="PS00939">
    <property type="entry name" value="RIBOSOMAL_L1E"/>
    <property type="match status" value="1"/>
</dbReference>
<protein>
    <submittedName>
        <fullName evidence="6">EOG090X0822</fullName>
    </submittedName>
</protein>
<feature type="compositionally biased region" description="Basic residues" evidence="4">
    <location>
        <begin position="526"/>
        <end position="538"/>
    </location>
</feature>
<dbReference type="GO" id="GO:0003735">
    <property type="term" value="F:structural constituent of ribosome"/>
    <property type="evidence" value="ECO:0007669"/>
    <property type="project" value="InterPro"/>
</dbReference>
<dbReference type="PANTHER" id="PTHR19431">
    <property type="entry name" value="60S RIBOSOMAL PROTEIN L4"/>
    <property type="match status" value="1"/>
</dbReference>
<dbReference type="SUPFAM" id="SSF52166">
    <property type="entry name" value="Ribosomal protein L4"/>
    <property type="match status" value="1"/>
</dbReference>
<dbReference type="InterPro" id="IPR025755">
    <property type="entry name" value="Ribos_uL4_C_dom"/>
</dbReference>
<keyword evidence="3" id="KW-0687">Ribonucleoprotein</keyword>
<gene>
    <name evidence="6" type="primary">EOG090X0822</name>
</gene>
<organism evidence="6">
    <name type="scientific">Daphnia hispanica</name>
    <dbReference type="NCBI Taxonomy" id="575233"/>
    <lineage>
        <taxon>Eukaryota</taxon>
        <taxon>Metazoa</taxon>
        <taxon>Ecdysozoa</taxon>
        <taxon>Arthropoda</taxon>
        <taxon>Crustacea</taxon>
        <taxon>Branchiopoda</taxon>
        <taxon>Diplostraca</taxon>
        <taxon>Cladocera</taxon>
        <taxon>Anomopoda</taxon>
        <taxon>Daphniidae</taxon>
        <taxon>Daphnia</taxon>
    </lineage>
</organism>
<dbReference type="AlphaFoldDB" id="A0A4Y7M7K7"/>
<dbReference type="GO" id="GO:0006412">
    <property type="term" value="P:translation"/>
    <property type="evidence" value="ECO:0007669"/>
    <property type="project" value="InterPro"/>
</dbReference>
<dbReference type="FunFam" id="3.40.1370.10:FF:000002">
    <property type="entry name" value="60S ribosomal protein L4"/>
    <property type="match status" value="1"/>
</dbReference>
<evidence type="ECO:0000256" key="2">
    <source>
        <dbReference type="ARBA" id="ARBA00022980"/>
    </source>
</evidence>
<dbReference type="GO" id="GO:0005840">
    <property type="term" value="C:ribosome"/>
    <property type="evidence" value="ECO:0007669"/>
    <property type="project" value="UniProtKB-KW"/>
</dbReference>
<dbReference type="InterPro" id="IPR023574">
    <property type="entry name" value="Ribosomal_uL4_dom_sf"/>
</dbReference>
<feature type="region of interest" description="Disordered" evidence="4">
    <location>
        <begin position="367"/>
        <end position="415"/>
    </location>
</feature>
<feature type="domain" description="Large ribosomal subunit protein uL4 C-terminal" evidence="5">
    <location>
        <begin position="277"/>
        <end position="350"/>
    </location>
</feature>
<dbReference type="Pfam" id="PF14374">
    <property type="entry name" value="Ribos_L4_asso_C"/>
    <property type="match status" value="1"/>
</dbReference>
<evidence type="ECO:0000256" key="4">
    <source>
        <dbReference type="SAM" id="MobiDB-lite"/>
    </source>
</evidence>
<comment type="similarity">
    <text evidence="1">Belongs to the universal ribosomal protein uL4 family.</text>
</comment>
<evidence type="ECO:0000259" key="5">
    <source>
        <dbReference type="Pfam" id="PF14374"/>
    </source>
</evidence>
<sequence>MSKVVARPLITVYNEKAEASGSSIQLPAIFRAPIRPDIVSFVQQQMSMNRRHPYCVSEKAGHQTSAESWGTGRAVARIPRVRGGGTHRSGQGAYGNMCRGGRMFAPTKIWRRWHRKINVNQKRYALCSAVAASGIPSLVMSKGHLINDVPEMPLVVSDKVQEYTKTKQAVVLLRRLRAWTDVQKVYKTRRFRAGKGKMRNRRRTSKLGPLVIYGKDQGLTRAFRNIPGISLISVNKLNLLKLAPGGHVGRFCIWTESAFQRLNALYGTWRQKSKLKSDYNLPQPILTGTDLSRLLKSDEIQKVIRRPRQMVRRASVKRNPLTNMRALMKLNPYSAVIKKSATAVAEARKKNKATLLEKKRESLVSVSNLPVEKPKEEAPVQAPVQDVKQTQPVPVNAPKLSESKKGKKKLQPEAAKDWQVEPMDVTPQLIVEMKAANVPAKEASKIVTTLVEPVTQVSAKVEVMEVTPEVKTKPVAPAKGKSPPTVTEVKPLVQVLAEAAPTTKLAEDASATLVAVDESVADKGSKSKKGKGKKNKKE</sequence>
<name>A0A4Y7M7K7_9CRUS</name>
<dbReference type="InterPro" id="IPR045240">
    <property type="entry name" value="Ribosomal_uL4_euk/arch"/>
</dbReference>
<dbReference type="InterPro" id="IPR002136">
    <property type="entry name" value="Ribosomal_uL4"/>
</dbReference>
<dbReference type="InterPro" id="IPR013000">
    <property type="entry name" value="Ribosomal_uL4_euk/arc_CS"/>
</dbReference>
<proteinExistence type="evidence at transcript level"/>